<sequence>MKSGAVAKYIDSIDDGTVFAICDIPNDSSSDSLKTQLSVACKRGRIVRIMRGIYYKPKYNKLLETMIPYNPDDVAYAIARNNGWHIIPGGNSCLNLTGLSTQVPSRFIYYSDGPYKTYNIGDTNIELRHRGSKDMPDSDGLAILIHALKTKGNGNLTQDDIRTLSEYVRSHGVAMDPAEYSRTAPWIKKELQRIADVQPL</sequence>
<dbReference type="InterPro" id="IPR045738">
    <property type="entry name" value="DUF6088"/>
</dbReference>
<gene>
    <name evidence="1" type="ORF">BKD89_00625</name>
</gene>
<evidence type="ECO:0000313" key="2">
    <source>
        <dbReference type="Proteomes" id="UP000273278"/>
    </source>
</evidence>
<dbReference type="Pfam" id="PF19570">
    <property type="entry name" value="DUF6088"/>
    <property type="match status" value="1"/>
</dbReference>
<dbReference type="OMA" id="KHVPRWQ"/>
<evidence type="ECO:0000313" key="1">
    <source>
        <dbReference type="EMBL" id="AYQ54326.1"/>
    </source>
</evidence>
<reference evidence="1 2" key="1">
    <citation type="submission" date="2016-10" db="EMBL/GenBank/DDBJ databases">
        <title>Complete genome of the TMA-utilizing, human hosted archaeon Methanomethylophilus alvus Gen. nov, sp. nov., strain Mx-05, derived from a pure culture.</title>
        <authorList>
            <person name="Brugere J.-F."/>
            <person name="Ben Hania W."/>
            <person name="Chaudhary P.P."/>
            <person name="Gaci N."/>
            <person name="Borrel G."/>
            <person name="Cao Van Tuat L."/>
            <person name="Fardeau M.-L."/>
            <person name="Harris H.M.B."/>
            <person name="O'Toole P.W."/>
            <person name="Ollivier B."/>
        </authorList>
    </citation>
    <scope>NUCLEOTIDE SEQUENCE [LARGE SCALE GENOMIC DNA]</scope>
    <source>
        <strain evidence="1 2">Mx-05</strain>
    </source>
</reference>
<dbReference type="GeneID" id="41320928"/>
<dbReference type="RefSeq" id="WP_015504036.1">
    <property type="nucleotide sequence ID" value="NZ_CAYATU010000017.1"/>
</dbReference>
<dbReference type="AlphaFoldDB" id="A0A3G3IER5"/>
<proteinExistence type="predicted"/>
<protein>
    <submittedName>
        <fullName evidence="1">Uncharacterized protein</fullName>
    </submittedName>
</protein>
<dbReference type="EMBL" id="CP017686">
    <property type="protein sequence ID" value="AYQ54326.1"/>
    <property type="molecule type" value="Genomic_DNA"/>
</dbReference>
<name>A0A3G3IER5_9ARCH</name>
<dbReference type="Proteomes" id="UP000273278">
    <property type="component" value="Chromosome"/>
</dbReference>
<organism evidence="1 2">
    <name type="scientific">Methanomethylophilus alvi</name>
    <dbReference type="NCBI Taxonomy" id="1291540"/>
    <lineage>
        <taxon>Archaea</taxon>
        <taxon>Methanobacteriati</taxon>
        <taxon>Thermoplasmatota</taxon>
        <taxon>Thermoplasmata</taxon>
        <taxon>Methanomassiliicoccales</taxon>
        <taxon>Methanomethylophilaceae</taxon>
        <taxon>Methanomethylophilus</taxon>
    </lineage>
</organism>
<accession>A0A3G3IER5</accession>